<dbReference type="InterPro" id="IPR001036">
    <property type="entry name" value="Acrflvin-R"/>
</dbReference>
<name>A0A450SUB0_9GAMM</name>
<evidence type="ECO:0000313" key="2">
    <source>
        <dbReference type="EMBL" id="VFJ57583.1"/>
    </source>
</evidence>
<proteinExistence type="predicted"/>
<keyword evidence="1" id="KW-0812">Transmembrane</keyword>
<dbReference type="EMBL" id="CAADEX010000067">
    <property type="protein sequence ID" value="VFJ57583.1"/>
    <property type="molecule type" value="Genomic_DNA"/>
</dbReference>
<accession>A0A450SUB0</accession>
<organism evidence="2">
    <name type="scientific">Candidatus Kentrum sp. DK</name>
    <dbReference type="NCBI Taxonomy" id="2126562"/>
    <lineage>
        <taxon>Bacteria</taxon>
        <taxon>Pseudomonadati</taxon>
        <taxon>Pseudomonadota</taxon>
        <taxon>Gammaproteobacteria</taxon>
        <taxon>Candidatus Kentrum</taxon>
    </lineage>
</organism>
<dbReference type="Gene3D" id="1.20.1640.10">
    <property type="entry name" value="Multidrug efflux transporter AcrB transmembrane domain"/>
    <property type="match status" value="1"/>
</dbReference>
<dbReference type="Pfam" id="PF00873">
    <property type="entry name" value="ACR_tran"/>
    <property type="match status" value="1"/>
</dbReference>
<sequence length="157" mass="17555">MDLVVRWSPEAAEDLESILEYIARDSVFYARAVAWKILDISCAIPGQPFIGRVVPEIGDMMVYLDLRVREKNPATADELSEAVQEGALMRIRPVLMTVITAFAGLLPIFIFDGLGADVMRRIALPMVGGMITTVFLILVVIPVIYCLWEGRRFERPA</sequence>
<keyword evidence="1" id="KW-1133">Transmembrane helix</keyword>
<evidence type="ECO:0000256" key="1">
    <source>
        <dbReference type="SAM" id="Phobius"/>
    </source>
</evidence>
<dbReference type="GO" id="GO:0005886">
    <property type="term" value="C:plasma membrane"/>
    <property type="evidence" value="ECO:0007669"/>
    <property type="project" value="TreeGrafter"/>
</dbReference>
<feature type="transmembrane region" description="Helical" evidence="1">
    <location>
        <begin position="94"/>
        <end position="116"/>
    </location>
</feature>
<feature type="transmembrane region" description="Helical" evidence="1">
    <location>
        <begin position="122"/>
        <end position="148"/>
    </location>
</feature>
<dbReference type="PANTHER" id="PTHR32063:SF19">
    <property type="entry name" value="CATION EFFLUX SYSTEM PROTEIN CUSA"/>
    <property type="match status" value="1"/>
</dbReference>
<dbReference type="SUPFAM" id="SSF82866">
    <property type="entry name" value="Multidrug efflux transporter AcrB transmembrane domain"/>
    <property type="match status" value="1"/>
</dbReference>
<dbReference type="PANTHER" id="PTHR32063">
    <property type="match status" value="1"/>
</dbReference>
<gene>
    <name evidence="2" type="ORF">BECKDK2373B_GA0170837_106717</name>
</gene>
<dbReference type="AlphaFoldDB" id="A0A450SUB0"/>
<protein>
    <submittedName>
        <fullName evidence="2">ParE toxin of type II toxin-antitoxin system, parDE</fullName>
    </submittedName>
</protein>
<keyword evidence="1" id="KW-0472">Membrane</keyword>
<dbReference type="GO" id="GO:0042910">
    <property type="term" value="F:xenobiotic transmembrane transporter activity"/>
    <property type="evidence" value="ECO:0007669"/>
    <property type="project" value="TreeGrafter"/>
</dbReference>
<reference evidence="2" key="1">
    <citation type="submission" date="2019-02" db="EMBL/GenBank/DDBJ databases">
        <authorList>
            <person name="Gruber-Vodicka R. H."/>
            <person name="Seah K. B. B."/>
        </authorList>
    </citation>
    <scope>NUCLEOTIDE SEQUENCE</scope>
    <source>
        <strain evidence="2">BECK_DK47</strain>
    </source>
</reference>